<protein>
    <submittedName>
        <fullName evidence="2">Variant surface glycoprotein 3671</fullName>
    </submittedName>
</protein>
<organism evidence="2">
    <name type="scientific">Trypanosoma brucei</name>
    <dbReference type="NCBI Taxonomy" id="5691"/>
    <lineage>
        <taxon>Eukaryota</taxon>
        <taxon>Discoba</taxon>
        <taxon>Euglenozoa</taxon>
        <taxon>Kinetoplastea</taxon>
        <taxon>Metakinetoplastina</taxon>
        <taxon>Trypanosomatida</taxon>
        <taxon>Trypanosomatidae</taxon>
        <taxon>Trypanosoma</taxon>
    </lineage>
</organism>
<sequence length="273" mass="29135">MKLGVLNDGNEVCAAVPEVTKITDDGTEPDYARTHELQLTKISDLHKVITGHKIQITGLQSCTNNPGSDHPVGTAFQGCNTNAGNTANNAPKGTPEKQPTKTKTKNFASPTTLTACGTQVADYSRHPSAEEVLAHKICTAILATPPSVGDPESYDGPTLKNSNIVQTVLRNCHSKFLDRAGDEAEPTHKDLTSFIETEYGKQAADFKQTYVTEPAGGEIPTRIKTTAETKKGNKLTATDAIAATLSHLEGQQKAKEALEKTTAENPVADTKKI</sequence>
<name>M4SUN3_9TRYP</name>
<feature type="non-terminal residue" evidence="2">
    <location>
        <position position="1"/>
    </location>
</feature>
<dbReference type="VEuPathDB" id="TriTrypDB:Tb427_000330900"/>
<feature type="region of interest" description="Disordered" evidence="1">
    <location>
        <begin position="253"/>
        <end position="273"/>
    </location>
</feature>
<feature type="compositionally biased region" description="Low complexity" evidence="1">
    <location>
        <begin position="79"/>
        <end position="93"/>
    </location>
</feature>
<proteinExistence type="predicted"/>
<dbReference type="AlphaFoldDB" id="M4SUN3"/>
<reference evidence="2" key="1">
    <citation type="submission" date="2013-02" db="EMBL/GenBank/DDBJ databases">
        <authorList>
            <person name="Cross G.A.M."/>
            <person name="Kim H.-S."/>
            <person name="Wickstead B."/>
        </authorList>
    </citation>
    <scope>NUCLEOTIDE SEQUENCE</scope>
    <source>
        <strain evidence="2">Lister 427</strain>
    </source>
</reference>
<evidence type="ECO:0000256" key="1">
    <source>
        <dbReference type="SAM" id="MobiDB-lite"/>
    </source>
</evidence>
<dbReference type="EMBL" id="KC612263">
    <property type="protein sequence ID" value="AGH59694.1"/>
    <property type="molecule type" value="Genomic_DNA"/>
</dbReference>
<reference evidence="2" key="2">
    <citation type="journal article" date="2014" name="Mol. Biochem. Parasitol.">
        <title>Capturing the variant surface glycoprotein repertoire (the VSGnome) of Trypanosoma brucei Lister 427.</title>
        <authorList>
            <person name="Cross G.A."/>
            <person name="Kim H.S."/>
            <person name="Wickstead B."/>
        </authorList>
    </citation>
    <scope>NUCLEOTIDE SEQUENCE</scope>
    <source>
        <strain evidence="2">Lister 427</strain>
    </source>
</reference>
<evidence type="ECO:0000313" key="2">
    <source>
        <dbReference type="EMBL" id="AGH59694.1"/>
    </source>
</evidence>
<feature type="compositionally biased region" description="Basic and acidic residues" evidence="1">
    <location>
        <begin position="253"/>
        <end position="262"/>
    </location>
</feature>
<feature type="region of interest" description="Disordered" evidence="1">
    <location>
        <begin position="79"/>
        <end position="108"/>
    </location>
</feature>
<accession>M4SUN3</accession>